<evidence type="ECO:0000313" key="3">
    <source>
        <dbReference type="EMBL" id="EGC36094.1"/>
    </source>
</evidence>
<reference evidence="4" key="1">
    <citation type="journal article" date="2011" name="Genome Biol.">
        <title>Comparative genomics of the social amoebae Dictyostelium discoideum and Dictyostelium purpureum.</title>
        <authorList>
            <consortium name="US DOE Joint Genome Institute (JGI-PGF)"/>
            <person name="Sucgang R."/>
            <person name="Kuo A."/>
            <person name="Tian X."/>
            <person name="Salerno W."/>
            <person name="Parikh A."/>
            <person name="Feasley C.L."/>
            <person name="Dalin E."/>
            <person name="Tu H."/>
            <person name="Huang E."/>
            <person name="Barry K."/>
            <person name="Lindquist E."/>
            <person name="Shapiro H."/>
            <person name="Bruce D."/>
            <person name="Schmutz J."/>
            <person name="Salamov A."/>
            <person name="Fey P."/>
            <person name="Gaudet P."/>
            <person name="Anjard C."/>
            <person name="Babu M.M."/>
            <person name="Basu S."/>
            <person name="Bushmanova Y."/>
            <person name="van der Wel H."/>
            <person name="Katoh-Kurasawa M."/>
            <person name="Dinh C."/>
            <person name="Coutinho P.M."/>
            <person name="Saito T."/>
            <person name="Elias M."/>
            <person name="Schaap P."/>
            <person name="Kay R.R."/>
            <person name="Henrissat B."/>
            <person name="Eichinger L."/>
            <person name="Rivero F."/>
            <person name="Putnam N.H."/>
            <person name="West C.M."/>
            <person name="Loomis W.F."/>
            <person name="Chisholm R.L."/>
            <person name="Shaulsky G."/>
            <person name="Strassmann J.E."/>
            <person name="Queller D.C."/>
            <person name="Kuspa A."/>
            <person name="Grigoriev I.V."/>
        </authorList>
    </citation>
    <scope>NUCLEOTIDE SEQUENCE [LARGE SCALE GENOMIC DNA]</scope>
    <source>
        <strain evidence="4">QSDP1</strain>
    </source>
</reference>
<dbReference type="SUPFAM" id="SSF117281">
    <property type="entry name" value="Kelch motif"/>
    <property type="match status" value="1"/>
</dbReference>
<dbReference type="EMBL" id="GL871037">
    <property type="protein sequence ID" value="EGC36094.1"/>
    <property type="molecule type" value="Genomic_DNA"/>
</dbReference>
<dbReference type="OrthoDB" id="45365at2759"/>
<dbReference type="GeneID" id="10501224"/>
<evidence type="ECO:0000256" key="1">
    <source>
        <dbReference type="ARBA" id="ARBA00022441"/>
    </source>
</evidence>
<dbReference type="AlphaFoldDB" id="F0ZIW0"/>
<dbReference type="RefSeq" id="XP_003287351.1">
    <property type="nucleotide sequence ID" value="XM_003287303.1"/>
</dbReference>
<dbReference type="Proteomes" id="UP000001064">
    <property type="component" value="Unassembled WGS sequence"/>
</dbReference>
<feature type="non-terminal residue" evidence="3">
    <location>
        <position position="154"/>
    </location>
</feature>
<protein>
    <submittedName>
        <fullName evidence="3">Uncharacterized protein</fullName>
    </submittedName>
</protein>
<dbReference type="InParanoid" id="F0ZIW0"/>
<dbReference type="InterPro" id="IPR051746">
    <property type="entry name" value="Kelch_domain_containing_8"/>
</dbReference>
<dbReference type="VEuPathDB" id="AmoebaDB:DICPUDRAFT_21763"/>
<dbReference type="PANTHER" id="PTHR46260:SF3">
    <property type="entry name" value="RING-TYPE DOMAIN-CONTAINING PROTEIN"/>
    <property type="match status" value="1"/>
</dbReference>
<sequence length="154" mass="17433">YHSKSNSIYLIGGCNISRQSVETVERYDIENDQFHTLAPLPVPSYSSGICLDEDNGQIYIFGGFNSETNQCLSIVQRYNINSNQWEVLSNQSSLLPKPMTMSGNSTIFDYNNDSVLLLGGNNPLTKESIDQIFLFNLKTLTWNLNHKIPTYLNQ</sequence>
<dbReference type="KEGG" id="dpp:DICPUDRAFT_21763"/>
<accession>F0ZIW0</accession>
<name>F0ZIW0_DICPU</name>
<dbReference type="PANTHER" id="PTHR46260">
    <property type="entry name" value="RING-TYPE DOMAIN-CONTAINING PROTEIN"/>
    <property type="match status" value="1"/>
</dbReference>
<dbReference type="InterPro" id="IPR015915">
    <property type="entry name" value="Kelch-typ_b-propeller"/>
</dbReference>
<evidence type="ECO:0000313" key="4">
    <source>
        <dbReference type="Proteomes" id="UP000001064"/>
    </source>
</evidence>
<feature type="non-terminal residue" evidence="3">
    <location>
        <position position="1"/>
    </location>
</feature>
<gene>
    <name evidence="3" type="ORF">DICPUDRAFT_21763</name>
</gene>
<dbReference type="SMART" id="SM00612">
    <property type="entry name" value="Kelch"/>
    <property type="match status" value="2"/>
</dbReference>
<dbReference type="Pfam" id="PF24681">
    <property type="entry name" value="Kelch_KLHDC2_KLHL20_DRC7"/>
    <property type="match status" value="1"/>
</dbReference>
<keyword evidence="2" id="KW-0677">Repeat</keyword>
<keyword evidence="1" id="KW-0880">Kelch repeat</keyword>
<dbReference type="STRING" id="5786.F0ZIW0"/>
<evidence type="ECO:0000256" key="2">
    <source>
        <dbReference type="ARBA" id="ARBA00022737"/>
    </source>
</evidence>
<dbReference type="eggNOG" id="ENOG502RI24">
    <property type="taxonomic scope" value="Eukaryota"/>
</dbReference>
<dbReference type="InterPro" id="IPR006652">
    <property type="entry name" value="Kelch_1"/>
</dbReference>
<dbReference type="Gene3D" id="2.120.10.80">
    <property type="entry name" value="Kelch-type beta propeller"/>
    <property type="match status" value="1"/>
</dbReference>
<keyword evidence="4" id="KW-1185">Reference proteome</keyword>
<proteinExistence type="predicted"/>
<organism evidence="3 4">
    <name type="scientific">Dictyostelium purpureum</name>
    <name type="common">Slime mold</name>
    <dbReference type="NCBI Taxonomy" id="5786"/>
    <lineage>
        <taxon>Eukaryota</taxon>
        <taxon>Amoebozoa</taxon>
        <taxon>Evosea</taxon>
        <taxon>Eumycetozoa</taxon>
        <taxon>Dictyostelia</taxon>
        <taxon>Dictyosteliales</taxon>
        <taxon>Dictyosteliaceae</taxon>
        <taxon>Dictyostelium</taxon>
    </lineage>
</organism>